<feature type="compositionally biased region" description="Basic residues" evidence="1">
    <location>
        <begin position="155"/>
        <end position="166"/>
    </location>
</feature>
<evidence type="ECO:0000313" key="3">
    <source>
        <dbReference type="Proteomes" id="UP000053257"/>
    </source>
</evidence>
<dbReference type="STRING" id="745531.A0A0C3SD26"/>
<feature type="compositionally biased region" description="Low complexity" evidence="1">
    <location>
        <begin position="191"/>
        <end position="205"/>
    </location>
</feature>
<evidence type="ECO:0000313" key="2">
    <source>
        <dbReference type="EMBL" id="KIP11452.1"/>
    </source>
</evidence>
<sequence>MSTAPSPPPSHYADSPCSYPRSLDVDPDALVASTLRVLDQRAAPSMHEILAAYTTKGDGDRDMLFALLNAKTAEDNRMAADRNLRRTLLEICRSSSTPSPSAYGAHHLGIQQYPLPSPPTTLYQQSPAILTQSPPRRRTTSSSSSRSSGTDARSPHLRKRRRSRSPSRHDYRDYRSRASYEPHSDAPFPHSPYSSQSSSQHTGSPRSRETMTIGSLLTTRGAEYQDAERRGSSPAS</sequence>
<dbReference type="AlphaFoldDB" id="A0A0C3SD26"/>
<organism evidence="2 3">
    <name type="scientific">Phlebiopsis gigantea (strain 11061_1 CR5-6)</name>
    <name type="common">White-rot fungus</name>
    <name type="synonym">Peniophora gigantea</name>
    <dbReference type="NCBI Taxonomy" id="745531"/>
    <lineage>
        <taxon>Eukaryota</taxon>
        <taxon>Fungi</taxon>
        <taxon>Dikarya</taxon>
        <taxon>Basidiomycota</taxon>
        <taxon>Agaricomycotina</taxon>
        <taxon>Agaricomycetes</taxon>
        <taxon>Polyporales</taxon>
        <taxon>Phanerochaetaceae</taxon>
        <taxon>Phlebiopsis</taxon>
    </lineage>
</organism>
<protein>
    <submittedName>
        <fullName evidence="2">Uncharacterized protein</fullName>
    </submittedName>
</protein>
<dbReference type="EMBL" id="KN840446">
    <property type="protein sequence ID" value="KIP11452.1"/>
    <property type="molecule type" value="Genomic_DNA"/>
</dbReference>
<dbReference type="OrthoDB" id="2537258at2759"/>
<evidence type="ECO:0000256" key="1">
    <source>
        <dbReference type="SAM" id="MobiDB-lite"/>
    </source>
</evidence>
<gene>
    <name evidence="2" type="ORF">PHLGIDRAFT_124854</name>
</gene>
<keyword evidence="3" id="KW-1185">Reference proteome</keyword>
<feature type="compositionally biased region" description="Polar residues" evidence="1">
    <location>
        <begin position="120"/>
        <end position="132"/>
    </location>
</feature>
<feature type="compositionally biased region" description="Basic and acidic residues" evidence="1">
    <location>
        <begin position="226"/>
        <end position="236"/>
    </location>
</feature>
<feature type="region of interest" description="Disordered" evidence="1">
    <location>
        <begin position="95"/>
        <end position="236"/>
    </location>
</feature>
<accession>A0A0C3SD26</accession>
<reference evidence="2 3" key="1">
    <citation type="journal article" date="2014" name="PLoS Genet.">
        <title>Analysis of the Phlebiopsis gigantea genome, transcriptome and secretome provides insight into its pioneer colonization strategies of wood.</title>
        <authorList>
            <person name="Hori C."/>
            <person name="Ishida T."/>
            <person name="Igarashi K."/>
            <person name="Samejima M."/>
            <person name="Suzuki H."/>
            <person name="Master E."/>
            <person name="Ferreira P."/>
            <person name="Ruiz-Duenas F.J."/>
            <person name="Held B."/>
            <person name="Canessa P."/>
            <person name="Larrondo L.F."/>
            <person name="Schmoll M."/>
            <person name="Druzhinina I.S."/>
            <person name="Kubicek C.P."/>
            <person name="Gaskell J.A."/>
            <person name="Kersten P."/>
            <person name="St John F."/>
            <person name="Glasner J."/>
            <person name="Sabat G."/>
            <person name="Splinter BonDurant S."/>
            <person name="Syed K."/>
            <person name="Yadav J."/>
            <person name="Mgbeahuruike A.C."/>
            <person name="Kovalchuk A."/>
            <person name="Asiegbu F.O."/>
            <person name="Lackner G."/>
            <person name="Hoffmeister D."/>
            <person name="Rencoret J."/>
            <person name="Gutierrez A."/>
            <person name="Sun H."/>
            <person name="Lindquist E."/>
            <person name="Barry K."/>
            <person name="Riley R."/>
            <person name="Grigoriev I.V."/>
            <person name="Henrissat B."/>
            <person name="Kues U."/>
            <person name="Berka R.M."/>
            <person name="Martinez A.T."/>
            <person name="Covert S.F."/>
            <person name="Blanchette R.A."/>
            <person name="Cullen D."/>
        </authorList>
    </citation>
    <scope>NUCLEOTIDE SEQUENCE [LARGE SCALE GENOMIC DNA]</scope>
    <source>
        <strain evidence="2 3">11061_1 CR5-6</strain>
    </source>
</reference>
<name>A0A0C3SD26_PHLG1</name>
<proteinExistence type="predicted"/>
<feature type="compositionally biased region" description="Basic and acidic residues" evidence="1">
    <location>
        <begin position="167"/>
        <end position="184"/>
    </location>
</feature>
<dbReference type="Proteomes" id="UP000053257">
    <property type="component" value="Unassembled WGS sequence"/>
</dbReference>
<dbReference type="HOGENOM" id="CLU_090743_0_0_1"/>